<dbReference type="RefSeq" id="WP_007699853.1">
    <property type="nucleotide sequence ID" value="NC_019964.1"/>
</dbReference>
<reference evidence="3" key="1">
    <citation type="submission" date="2011-09" db="EMBL/GenBank/DDBJ databases">
        <title>Complete sequence of Halovivax ruber XH-70.</title>
        <authorList>
            <consortium name="US DOE Joint Genome Institute"/>
            <person name="Lucas S."/>
            <person name="Han J."/>
            <person name="Lapidus A."/>
            <person name="Cheng J.-F."/>
            <person name="Goodwin L."/>
            <person name="Pitluck S."/>
            <person name="Peters L."/>
            <person name="Mikhailova N."/>
            <person name="Davenport K."/>
            <person name="Detter J.C."/>
            <person name="Han C."/>
            <person name="Tapia R."/>
            <person name="Land M."/>
            <person name="Hauser L."/>
            <person name="Kyrpides N."/>
            <person name="Ivanova N."/>
            <person name="Pagani I."/>
            <person name="Sproer C."/>
            <person name="Anderson I."/>
            <person name="Woyke T."/>
        </authorList>
    </citation>
    <scope>NUCLEOTIDE SEQUENCE</scope>
    <source>
        <strain evidence="3">XH-70</strain>
    </source>
</reference>
<comment type="similarity">
    <text evidence="1">Belongs to the universal stress protein A family.</text>
</comment>
<dbReference type="HOGENOM" id="CLU_049301_11_4_2"/>
<dbReference type="AlphaFoldDB" id="L0IAN8"/>
<dbReference type="STRING" id="797302.Halru_0379"/>
<dbReference type="PANTHER" id="PTHR46268">
    <property type="entry name" value="STRESS RESPONSE PROTEIN NHAX"/>
    <property type="match status" value="1"/>
</dbReference>
<dbReference type="Gene3D" id="3.40.50.620">
    <property type="entry name" value="HUPs"/>
    <property type="match status" value="1"/>
</dbReference>
<dbReference type="CDD" id="cd00293">
    <property type="entry name" value="USP-like"/>
    <property type="match status" value="1"/>
</dbReference>
<dbReference type="SUPFAM" id="SSF52402">
    <property type="entry name" value="Adenine nucleotide alpha hydrolases-like"/>
    <property type="match status" value="1"/>
</dbReference>
<dbReference type="Proteomes" id="UP000010846">
    <property type="component" value="Chromosome"/>
</dbReference>
<dbReference type="GeneID" id="14375687"/>
<evidence type="ECO:0000313" key="4">
    <source>
        <dbReference type="Proteomes" id="UP000010846"/>
    </source>
</evidence>
<dbReference type="PANTHER" id="PTHR46268:SF24">
    <property type="entry name" value="UNIVERSAL STRESS PROTEIN"/>
    <property type="match status" value="1"/>
</dbReference>
<dbReference type="EMBL" id="CP003050">
    <property type="protein sequence ID" value="AGB15022.1"/>
    <property type="molecule type" value="Genomic_DNA"/>
</dbReference>
<accession>L0IAN8</accession>
<dbReference type="OrthoDB" id="105697at2157"/>
<dbReference type="InterPro" id="IPR006016">
    <property type="entry name" value="UspA"/>
</dbReference>
<dbReference type="eggNOG" id="arCOG02053">
    <property type="taxonomic scope" value="Archaea"/>
</dbReference>
<keyword evidence="4" id="KW-1185">Reference proteome</keyword>
<gene>
    <name evidence="3" type="ordered locus">Halru_0379</name>
</gene>
<dbReference type="PRINTS" id="PR01438">
    <property type="entry name" value="UNVRSLSTRESS"/>
</dbReference>
<dbReference type="InterPro" id="IPR014729">
    <property type="entry name" value="Rossmann-like_a/b/a_fold"/>
</dbReference>
<sequence>MVSRILVPYDASGPSGAALRFAFEHFPDASIEVLHVVEPFADHTDAGSDHGRHQWRERATELAAEHFDEARAIAAEYDASIETDWRYGRPGHEVVAHATAGDFDHVVMGSHGRSGIERLMLGSVAETTIRRAGVPVTVIPET</sequence>
<proteinExistence type="inferred from homology"/>
<dbReference type="Pfam" id="PF00582">
    <property type="entry name" value="Usp"/>
    <property type="match status" value="1"/>
</dbReference>
<name>L0IAN8_HALRX</name>
<feature type="domain" description="UspA" evidence="2">
    <location>
        <begin position="1"/>
        <end position="140"/>
    </location>
</feature>
<dbReference type="KEGG" id="hru:Halru_0379"/>
<evidence type="ECO:0000256" key="1">
    <source>
        <dbReference type="ARBA" id="ARBA00008791"/>
    </source>
</evidence>
<protein>
    <submittedName>
        <fullName evidence="3">Universal stress protein UspA-like protein</fullName>
    </submittedName>
</protein>
<dbReference type="InterPro" id="IPR006015">
    <property type="entry name" value="Universal_stress_UspA"/>
</dbReference>
<organism evidence="3 4">
    <name type="scientific">Halovivax ruber (strain DSM 18193 / JCM 13892 / XH-70)</name>
    <dbReference type="NCBI Taxonomy" id="797302"/>
    <lineage>
        <taxon>Archaea</taxon>
        <taxon>Methanobacteriati</taxon>
        <taxon>Methanobacteriota</taxon>
        <taxon>Stenosarchaea group</taxon>
        <taxon>Halobacteria</taxon>
        <taxon>Halobacteriales</taxon>
        <taxon>Natrialbaceae</taxon>
        <taxon>Halovivax</taxon>
    </lineage>
</organism>
<evidence type="ECO:0000313" key="3">
    <source>
        <dbReference type="EMBL" id="AGB15022.1"/>
    </source>
</evidence>
<evidence type="ECO:0000259" key="2">
    <source>
        <dbReference type="Pfam" id="PF00582"/>
    </source>
</evidence>